<feature type="transmembrane region" description="Helical" evidence="1">
    <location>
        <begin position="94"/>
        <end position="118"/>
    </location>
</feature>
<evidence type="ECO:0000313" key="3">
    <source>
        <dbReference type="Proteomes" id="UP001458946"/>
    </source>
</evidence>
<feature type="transmembrane region" description="Helical" evidence="1">
    <location>
        <begin position="149"/>
        <end position="169"/>
    </location>
</feature>
<sequence>MTTLPQPPRLPAGYVPEPISPLDLAASTRGVTTQSQRIVAALYFFAGLSALLTLVGAGLSVWGLGALPDFFKRLSELDSSGTAPFDLGAALPAWLGPSMVILTLLGGFLGVWAILVAARSIRAVAQQTLEPSQGHAEALQSAARTVRPWLVLGQFAPLLSLVVGLLYSFGLVEWMSRLDPSNSAELSFGLPEMLGMSLMSVLQSAPSLIINFLILAAIGRWLAAVVTRSADPTFPVRPFARQVDPWLMLTMILLILGAVSLLFSAIMLLFAPAMLGSAFVSDSDLRNLGLTLTQVKWFFGLGTLLCLIGLAVYVLLACLMAWSRTFALDVAKVLDAHAQPLATAAYLWDGPEQVVAPRAPK</sequence>
<evidence type="ECO:0008006" key="4">
    <source>
        <dbReference type="Google" id="ProtNLM"/>
    </source>
</evidence>
<keyword evidence="3" id="KW-1185">Reference proteome</keyword>
<comment type="caution">
    <text evidence="2">The sequence shown here is derived from an EMBL/GenBank/DDBJ whole genome shotgun (WGS) entry which is preliminary data.</text>
</comment>
<evidence type="ECO:0000256" key="1">
    <source>
        <dbReference type="SAM" id="Phobius"/>
    </source>
</evidence>
<evidence type="ECO:0000313" key="2">
    <source>
        <dbReference type="EMBL" id="GAA5500987.1"/>
    </source>
</evidence>
<keyword evidence="1" id="KW-1133">Transmembrane helix</keyword>
<keyword evidence="1" id="KW-0812">Transmembrane</keyword>
<name>A0ABP9V6T1_9DEIO</name>
<protein>
    <recommendedName>
        <fullName evidence="4">Glycerophosphoryl diester phosphodiesterase membrane domain-containing protein</fullName>
    </recommendedName>
</protein>
<keyword evidence="1" id="KW-0472">Membrane</keyword>
<gene>
    <name evidence="2" type="ORF">Dxin01_00715</name>
</gene>
<feature type="transmembrane region" description="Helical" evidence="1">
    <location>
        <begin position="246"/>
        <end position="275"/>
    </location>
</feature>
<dbReference type="EMBL" id="BAABRN010000005">
    <property type="protein sequence ID" value="GAA5500987.1"/>
    <property type="molecule type" value="Genomic_DNA"/>
</dbReference>
<feature type="transmembrane region" description="Helical" evidence="1">
    <location>
        <begin position="208"/>
        <end position="226"/>
    </location>
</feature>
<dbReference type="RefSeq" id="WP_353540963.1">
    <property type="nucleotide sequence ID" value="NZ_BAABRN010000005.1"/>
</dbReference>
<reference evidence="2 3" key="1">
    <citation type="submission" date="2024-02" db="EMBL/GenBank/DDBJ databases">
        <title>Deinococcus xinjiangensis NBRC 107630.</title>
        <authorList>
            <person name="Ichikawa N."/>
            <person name="Katano-Makiyama Y."/>
            <person name="Hidaka K."/>
        </authorList>
    </citation>
    <scope>NUCLEOTIDE SEQUENCE [LARGE SCALE GENOMIC DNA]</scope>
    <source>
        <strain evidence="2 3">NBRC 107630</strain>
    </source>
</reference>
<accession>A0ABP9V6T1</accession>
<feature type="transmembrane region" description="Helical" evidence="1">
    <location>
        <begin position="295"/>
        <end position="322"/>
    </location>
</feature>
<dbReference type="Proteomes" id="UP001458946">
    <property type="component" value="Unassembled WGS sequence"/>
</dbReference>
<feature type="transmembrane region" description="Helical" evidence="1">
    <location>
        <begin position="38"/>
        <end position="64"/>
    </location>
</feature>
<organism evidence="2 3">
    <name type="scientific">Deinococcus xinjiangensis</name>
    <dbReference type="NCBI Taxonomy" id="457454"/>
    <lineage>
        <taxon>Bacteria</taxon>
        <taxon>Thermotogati</taxon>
        <taxon>Deinococcota</taxon>
        <taxon>Deinococci</taxon>
        <taxon>Deinococcales</taxon>
        <taxon>Deinococcaceae</taxon>
        <taxon>Deinococcus</taxon>
    </lineage>
</organism>
<proteinExistence type="predicted"/>